<dbReference type="EC" id="3.1.6.1" evidence="11"/>
<dbReference type="Pfam" id="PF14707">
    <property type="entry name" value="Sulfatase_C"/>
    <property type="match status" value="1"/>
</dbReference>
<sequence length="464" mass="52054" precursor="true">MVVKIFAVLALLISTCMTADAARKPNVIIIYCDDLGYGDIGCFGSDKHRTPNIDQLSSEGLTLTNFYVTSGVCTPSRSSLMTGCYPKRIGMHQNEKGGWVLFPGNHQGLNPQETTIAEVLKQAGYATKIVGKWHLGDQPEFLPTRQGFDSYFGIPFSNDMGYWIPKRNYPPLPLMRDESVIEQEPDQSQLTKRYTEEAISFLENHQSDAFFLYWPHTFPHVPLYASQAFKGKSKNGDYGDAVEEIDWSVGELSEALKRLELEKNTLVIFTSDNGAAQRWGGSNGPLRGYKGSTWEGGMRVPCIMKWPATIPAGTVSREIVSTLDILPTLASIVGQKLPENRIIDGLDLSQMLANPLEISSPRDTMYYYYKSDLCAVRHENWKLHVRPSKANAGQNYQPELYNLSNDIGETRSVYDENPEVVYKLTELIEFCRNDLGDGKHLGKNTREPGFVKNPKTLTEKPITE</sequence>
<keyword evidence="6" id="KW-0106">Calcium</keyword>
<evidence type="ECO:0000256" key="9">
    <source>
        <dbReference type="SAM" id="SignalP"/>
    </source>
</evidence>
<reference evidence="11 12" key="1">
    <citation type="submission" date="2019-02" db="EMBL/GenBank/DDBJ databases">
        <title>Deep-cultivation of Planctomycetes and their phenomic and genomic characterization uncovers novel biology.</title>
        <authorList>
            <person name="Wiegand S."/>
            <person name="Jogler M."/>
            <person name="Boedeker C."/>
            <person name="Pinto D."/>
            <person name="Vollmers J."/>
            <person name="Rivas-Marin E."/>
            <person name="Kohn T."/>
            <person name="Peeters S.H."/>
            <person name="Heuer A."/>
            <person name="Rast P."/>
            <person name="Oberbeckmann S."/>
            <person name="Bunk B."/>
            <person name="Jeske O."/>
            <person name="Meyerdierks A."/>
            <person name="Storesund J.E."/>
            <person name="Kallscheuer N."/>
            <person name="Luecker S."/>
            <person name="Lage O.M."/>
            <person name="Pohl T."/>
            <person name="Merkel B.J."/>
            <person name="Hornburger P."/>
            <person name="Mueller R.-W."/>
            <person name="Bruemmer F."/>
            <person name="Labrenz M."/>
            <person name="Spormann A.M."/>
            <person name="Op Den Camp H."/>
            <person name="Overmann J."/>
            <person name="Amann R."/>
            <person name="Jetten M.S.M."/>
            <person name="Mascher T."/>
            <person name="Medema M.H."/>
            <person name="Devos D.P."/>
            <person name="Kaster A.-K."/>
            <person name="Ovreas L."/>
            <person name="Rohde M."/>
            <person name="Galperin M.Y."/>
            <person name="Jogler C."/>
        </authorList>
    </citation>
    <scope>NUCLEOTIDE SEQUENCE [LARGE SCALE GENOMIC DNA]</scope>
    <source>
        <strain evidence="11 12">Pan54</strain>
    </source>
</reference>
<protein>
    <submittedName>
        <fullName evidence="11">Arylsulfatase</fullName>
        <ecNumber evidence="11">3.1.6.1</ecNumber>
    </submittedName>
</protein>
<dbReference type="GO" id="GO:0004065">
    <property type="term" value="F:arylsulfatase activity"/>
    <property type="evidence" value="ECO:0007669"/>
    <property type="project" value="UniProtKB-EC"/>
</dbReference>
<accession>A0A5C5XD45</accession>
<dbReference type="Gene3D" id="3.30.1120.10">
    <property type="match status" value="1"/>
</dbReference>
<dbReference type="PROSITE" id="PS00523">
    <property type="entry name" value="SULFATASE_1"/>
    <property type="match status" value="1"/>
</dbReference>
<dbReference type="EMBL" id="SJPG01000001">
    <property type="protein sequence ID" value="TWT60311.1"/>
    <property type="molecule type" value="Genomic_DNA"/>
</dbReference>
<evidence type="ECO:0000256" key="6">
    <source>
        <dbReference type="ARBA" id="ARBA00022837"/>
    </source>
</evidence>
<keyword evidence="3" id="KW-0479">Metal-binding</keyword>
<dbReference type="RefSeq" id="WP_146502452.1">
    <property type="nucleotide sequence ID" value="NZ_SJPG01000001.1"/>
</dbReference>
<evidence type="ECO:0000259" key="10">
    <source>
        <dbReference type="Pfam" id="PF00884"/>
    </source>
</evidence>
<feature type="region of interest" description="Disordered" evidence="8">
    <location>
        <begin position="441"/>
        <end position="464"/>
    </location>
</feature>
<comment type="cofactor">
    <cofactor evidence="1">
        <name>Ca(2+)</name>
        <dbReference type="ChEBI" id="CHEBI:29108"/>
    </cofactor>
</comment>
<keyword evidence="12" id="KW-1185">Reference proteome</keyword>
<feature type="signal peptide" evidence="9">
    <location>
        <begin position="1"/>
        <end position="21"/>
    </location>
</feature>
<feature type="chain" id="PRO_5023027320" evidence="9">
    <location>
        <begin position="22"/>
        <end position="464"/>
    </location>
</feature>
<evidence type="ECO:0000313" key="12">
    <source>
        <dbReference type="Proteomes" id="UP000316095"/>
    </source>
</evidence>
<evidence type="ECO:0000256" key="5">
    <source>
        <dbReference type="ARBA" id="ARBA00022801"/>
    </source>
</evidence>
<evidence type="ECO:0000256" key="2">
    <source>
        <dbReference type="ARBA" id="ARBA00008779"/>
    </source>
</evidence>
<dbReference type="InterPro" id="IPR050738">
    <property type="entry name" value="Sulfatase"/>
</dbReference>
<comment type="similarity">
    <text evidence="2">Belongs to the sulfatase family.</text>
</comment>
<proteinExistence type="inferred from homology"/>
<feature type="domain" description="Sulfatase N-terminal" evidence="10">
    <location>
        <begin position="25"/>
        <end position="334"/>
    </location>
</feature>
<organism evidence="11 12">
    <name type="scientific">Rubinisphaera italica</name>
    <dbReference type="NCBI Taxonomy" id="2527969"/>
    <lineage>
        <taxon>Bacteria</taxon>
        <taxon>Pseudomonadati</taxon>
        <taxon>Planctomycetota</taxon>
        <taxon>Planctomycetia</taxon>
        <taxon>Planctomycetales</taxon>
        <taxon>Planctomycetaceae</taxon>
        <taxon>Rubinisphaera</taxon>
    </lineage>
</organism>
<evidence type="ECO:0000256" key="8">
    <source>
        <dbReference type="SAM" id="MobiDB-lite"/>
    </source>
</evidence>
<gene>
    <name evidence="11" type="primary">atsA_11</name>
    <name evidence="11" type="ORF">Pan54_10250</name>
</gene>
<dbReference type="InterPro" id="IPR024607">
    <property type="entry name" value="Sulfatase_CS"/>
</dbReference>
<dbReference type="Gene3D" id="3.40.720.10">
    <property type="entry name" value="Alkaline Phosphatase, subunit A"/>
    <property type="match status" value="1"/>
</dbReference>
<dbReference type="InterPro" id="IPR017850">
    <property type="entry name" value="Alkaline_phosphatase_core_sf"/>
</dbReference>
<dbReference type="GO" id="GO:0046872">
    <property type="term" value="F:metal ion binding"/>
    <property type="evidence" value="ECO:0007669"/>
    <property type="project" value="UniProtKB-KW"/>
</dbReference>
<dbReference type="SUPFAM" id="SSF53649">
    <property type="entry name" value="Alkaline phosphatase-like"/>
    <property type="match status" value="1"/>
</dbReference>
<keyword evidence="5 11" id="KW-0378">Hydrolase</keyword>
<comment type="caution">
    <text evidence="11">The sequence shown here is derived from an EMBL/GenBank/DDBJ whole genome shotgun (WGS) entry which is preliminary data.</text>
</comment>
<evidence type="ECO:0000256" key="3">
    <source>
        <dbReference type="ARBA" id="ARBA00022723"/>
    </source>
</evidence>
<dbReference type="PANTHER" id="PTHR42693">
    <property type="entry name" value="ARYLSULFATASE FAMILY MEMBER"/>
    <property type="match status" value="1"/>
</dbReference>
<dbReference type="Pfam" id="PF00884">
    <property type="entry name" value="Sulfatase"/>
    <property type="match status" value="1"/>
</dbReference>
<keyword evidence="4 9" id="KW-0732">Signal</keyword>
<dbReference type="PANTHER" id="PTHR42693:SF53">
    <property type="entry name" value="ENDO-4-O-SULFATASE"/>
    <property type="match status" value="1"/>
</dbReference>
<dbReference type="PROSITE" id="PS00149">
    <property type="entry name" value="SULFATASE_2"/>
    <property type="match status" value="1"/>
</dbReference>
<evidence type="ECO:0000256" key="1">
    <source>
        <dbReference type="ARBA" id="ARBA00001913"/>
    </source>
</evidence>
<evidence type="ECO:0000256" key="4">
    <source>
        <dbReference type="ARBA" id="ARBA00022729"/>
    </source>
</evidence>
<name>A0A5C5XD45_9PLAN</name>
<dbReference type="CDD" id="cd16026">
    <property type="entry name" value="GALNS_like"/>
    <property type="match status" value="1"/>
</dbReference>
<dbReference type="AlphaFoldDB" id="A0A5C5XD45"/>
<dbReference type="Proteomes" id="UP000316095">
    <property type="component" value="Unassembled WGS sequence"/>
</dbReference>
<dbReference type="FunFam" id="3.40.720.10:FF:000023">
    <property type="entry name" value="Arylsulfatase A"/>
    <property type="match status" value="1"/>
</dbReference>
<dbReference type="OrthoDB" id="9783154at2"/>
<evidence type="ECO:0000313" key="11">
    <source>
        <dbReference type="EMBL" id="TWT60311.1"/>
    </source>
</evidence>
<dbReference type="InterPro" id="IPR000917">
    <property type="entry name" value="Sulfatase_N"/>
</dbReference>
<evidence type="ECO:0000256" key="7">
    <source>
        <dbReference type="ARBA" id="ARBA00023180"/>
    </source>
</evidence>
<keyword evidence="7" id="KW-0325">Glycoprotein</keyword>